<evidence type="ECO:0000256" key="3">
    <source>
        <dbReference type="ARBA" id="ARBA00004613"/>
    </source>
</evidence>
<keyword evidence="7" id="KW-0964">Secreted</keyword>
<dbReference type="EC" id="3.4.24.77" evidence="5"/>
<evidence type="ECO:0000256" key="10">
    <source>
        <dbReference type="ARBA" id="ARBA00022801"/>
    </source>
</evidence>
<dbReference type="EMBL" id="BAAAZX010000010">
    <property type="protein sequence ID" value="GAA3997800.1"/>
    <property type="molecule type" value="Genomic_DNA"/>
</dbReference>
<keyword evidence="8" id="KW-0645">Protease</keyword>
<evidence type="ECO:0000256" key="9">
    <source>
        <dbReference type="ARBA" id="ARBA00022723"/>
    </source>
</evidence>
<evidence type="ECO:0000313" key="17">
    <source>
        <dbReference type="Proteomes" id="UP001500456"/>
    </source>
</evidence>
<keyword evidence="12 16" id="KW-0482">Metalloprotease</keyword>
<evidence type="ECO:0000256" key="15">
    <source>
        <dbReference type="SAM" id="SignalP"/>
    </source>
</evidence>
<evidence type="ECO:0000256" key="11">
    <source>
        <dbReference type="ARBA" id="ARBA00022833"/>
    </source>
</evidence>
<keyword evidence="9" id="KW-0479">Metal-binding</keyword>
<keyword evidence="10" id="KW-0378">Hydrolase</keyword>
<feature type="signal peptide" evidence="15">
    <location>
        <begin position="1"/>
        <end position="27"/>
    </location>
</feature>
<dbReference type="InterPro" id="IPR024079">
    <property type="entry name" value="MetalloPept_cat_dom_sf"/>
</dbReference>
<reference evidence="17" key="1">
    <citation type="journal article" date="2019" name="Int. J. Syst. Evol. Microbiol.">
        <title>The Global Catalogue of Microorganisms (GCM) 10K type strain sequencing project: providing services to taxonomists for standard genome sequencing and annotation.</title>
        <authorList>
            <consortium name="The Broad Institute Genomics Platform"/>
            <consortium name="The Broad Institute Genome Sequencing Center for Infectious Disease"/>
            <person name="Wu L."/>
            <person name="Ma J."/>
        </authorList>
    </citation>
    <scope>NUCLEOTIDE SEQUENCE [LARGE SCALE GENOMIC DNA]</scope>
    <source>
        <strain evidence="17">JCM 16924</strain>
    </source>
</reference>
<sequence length="187" mass="19193">MYSRVFVRGCTAALTAALTLAGGQAYAASPGSGDQLLAARVVTYDAGASAEFKAAVDRGAAIWNESVDSVELRPAAAGQRANIRILADNGWPRALTTSLGNGTVYIGRQAVNEGYDTVRISAHELGHILGLPDRKPGPCTSLMSGSSAGVACTNPYPDAAEKAEVEGNFDAALARPASAARTTVIVD</sequence>
<dbReference type="Gene3D" id="3.40.390.10">
    <property type="entry name" value="Collagenase (Catalytic Domain)"/>
    <property type="match status" value="1"/>
</dbReference>
<dbReference type="Proteomes" id="UP001500456">
    <property type="component" value="Unassembled WGS sequence"/>
</dbReference>
<evidence type="ECO:0000256" key="8">
    <source>
        <dbReference type="ARBA" id="ARBA00022670"/>
    </source>
</evidence>
<dbReference type="RefSeq" id="WP_266446341.1">
    <property type="nucleotide sequence ID" value="NZ_BAAAZX010000010.1"/>
</dbReference>
<keyword evidence="11" id="KW-0862">Zinc</keyword>
<comment type="cofactor">
    <cofactor evidence="2">
        <name>Zn(2+)</name>
        <dbReference type="ChEBI" id="CHEBI:29105"/>
    </cofactor>
</comment>
<comment type="caution">
    <text evidence="16">The sequence shown here is derived from an EMBL/GenBank/DDBJ whole genome shotgun (WGS) entry which is preliminary data.</text>
</comment>
<evidence type="ECO:0000256" key="12">
    <source>
        <dbReference type="ARBA" id="ARBA00023049"/>
    </source>
</evidence>
<organism evidence="16 17">
    <name type="scientific">Streptomyces plumbiresistens</name>
    <dbReference type="NCBI Taxonomy" id="511811"/>
    <lineage>
        <taxon>Bacteria</taxon>
        <taxon>Bacillati</taxon>
        <taxon>Actinomycetota</taxon>
        <taxon>Actinomycetes</taxon>
        <taxon>Kitasatosporales</taxon>
        <taxon>Streptomycetaceae</taxon>
        <taxon>Streptomyces</taxon>
    </lineage>
</organism>
<evidence type="ECO:0000256" key="5">
    <source>
        <dbReference type="ARBA" id="ARBA00012325"/>
    </source>
</evidence>
<name>A0ABP7RI07_9ACTN</name>
<dbReference type="GO" id="GO:0008237">
    <property type="term" value="F:metallopeptidase activity"/>
    <property type="evidence" value="ECO:0007669"/>
    <property type="project" value="UniProtKB-KW"/>
</dbReference>
<dbReference type="PRINTS" id="PR00787">
    <property type="entry name" value="NEUTRALPTASE"/>
</dbReference>
<evidence type="ECO:0000313" key="16">
    <source>
        <dbReference type="EMBL" id="GAA3997800.1"/>
    </source>
</evidence>
<evidence type="ECO:0000256" key="14">
    <source>
        <dbReference type="ARBA" id="ARBA00029927"/>
    </source>
</evidence>
<dbReference type="Pfam" id="PF02031">
    <property type="entry name" value="Peptidase_M7"/>
    <property type="match status" value="1"/>
</dbReference>
<accession>A0ABP7RI07</accession>
<dbReference type="InterPro" id="IPR000013">
    <property type="entry name" value="Peptidase_M7"/>
</dbReference>
<evidence type="ECO:0000256" key="13">
    <source>
        <dbReference type="ARBA" id="ARBA00023157"/>
    </source>
</evidence>
<comment type="similarity">
    <text evidence="4">Belongs to the peptidase M7 family.</text>
</comment>
<comment type="catalytic activity">
    <reaction evidence="1">
        <text>Hydrolyzes proteins with a preference for Tyr or Phe in the P1' position. Has no action on amino-acid p-nitroanilides.</text>
        <dbReference type="EC" id="3.4.24.77"/>
    </reaction>
</comment>
<evidence type="ECO:0000256" key="4">
    <source>
        <dbReference type="ARBA" id="ARBA00006571"/>
    </source>
</evidence>
<keyword evidence="17" id="KW-1185">Reference proteome</keyword>
<proteinExistence type="inferred from homology"/>
<protein>
    <recommendedName>
        <fullName evidence="6">Extracellular small neutral protease</fullName>
        <ecNumber evidence="5">3.4.24.77</ecNumber>
    </recommendedName>
    <alternativeName>
        <fullName evidence="14">Snapalysin</fullName>
    </alternativeName>
</protein>
<evidence type="ECO:0000256" key="1">
    <source>
        <dbReference type="ARBA" id="ARBA00000612"/>
    </source>
</evidence>
<gene>
    <name evidence="16" type="ORF">GCM10022232_38720</name>
</gene>
<evidence type="ECO:0000256" key="2">
    <source>
        <dbReference type="ARBA" id="ARBA00001947"/>
    </source>
</evidence>
<feature type="chain" id="PRO_5046574221" description="Extracellular small neutral protease" evidence="15">
    <location>
        <begin position="28"/>
        <end position="187"/>
    </location>
</feature>
<comment type="subcellular location">
    <subcellularLocation>
        <location evidence="3">Secreted</location>
    </subcellularLocation>
</comment>
<evidence type="ECO:0000256" key="7">
    <source>
        <dbReference type="ARBA" id="ARBA00022525"/>
    </source>
</evidence>
<evidence type="ECO:0000256" key="6">
    <source>
        <dbReference type="ARBA" id="ARBA00019129"/>
    </source>
</evidence>
<keyword evidence="13" id="KW-1015">Disulfide bond</keyword>
<dbReference type="SUPFAM" id="SSF55486">
    <property type="entry name" value="Metalloproteases ('zincins'), catalytic domain"/>
    <property type="match status" value="1"/>
</dbReference>
<keyword evidence="15" id="KW-0732">Signal</keyword>